<organism evidence="1 2">
    <name type="scientific">Amycolatopsis vastitatis</name>
    <dbReference type="NCBI Taxonomy" id="1905142"/>
    <lineage>
        <taxon>Bacteria</taxon>
        <taxon>Bacillati</taxon>
        <taxon>Actinomycetota</taxon>
        <taxon>Actinomycetes</taxon>
        <taxon>Pseudonocardiales</taxon>
        <taxon>Pseudonocardiaceae</taxon>
        <taxon>Amycolatopsis</taxon>
    </lineage>
</organism>
<dbReference type="Proteomes" id="UP000215199">
    <property type="component" value="Unassembled WGS sequence"/>
</dbReference>
<protein>
    <submittedName>
        <fullName evidence="1">Uncharacterized protein</fullName>
    </submittedName>
</protein>
<evidence type="ECO:0000313" key="2">
    <source>
        <dbReference type="Proteomes" id="UP000215199"/>
    </source>
</evidence>
<comment type="caution">
    <text evidence="1">The sequence shown here is derived from an EMBL/GenBank/DDBJ whole genome shotgun (WGS) entry which is preliminary data.</text>
</comment>
<gene>
    <name evidence="1" type="ORF">CF165_11000</name>
</gene>
<evidence type="ECO:0000313" key="1">
    <source>
        <dbReference type="EMBL" id="OXM68617.1"/>
    </source>
</evidence>
<sequence length="185" mass="20306">MDGDVGQRDEVIVMVAAMLWGCYAHRPTPRADQCIGLEFGATCHAGCTRLEAGSHQGEELQIRQALRACSDVTPTASFPEHAADASRPEHVRRPNKPSALFLPIFEHRRTHCHAEHQLSETGFERGLDVQLDGDRAADDDLLTFAGRGTNAVVRSPGRMRFPVFTELMEILADAEQSVGCSAILR</sequence>
<dbReference type="EMBL" id="NMUL01000009">
    <property type="protein sequence ID" value="OXM68617.1"/>
    <property type="molecule type" value="Genomic_DNA"/>
</dbReference>
<dbReference type="AlphaFoldDB" id="A0A229TBI5"/>
<reference evidence="2" key="1">
    <citation type="submission" date="2017-07" db="EMBL/GenBank/DDBJ databases">
        <title>Comparative genome mining reveals phylogenetic distribution patterns of secondary metabolites in Amycolatopsis.</title>
        <authorList>
            <person name="Adamek M."/>
            <person name="Alanjary M."/>
            <person name="Sales-Ortells H."/>
            <person name="Goodfellow M."/>
            <person name="Bull A.T."/>
            <person name="Kalinowski J."/>
            <person name="Ziemert N."/>
        </authorList>
    </citation>
    <scope>NUCLEOTIDE SEQUENCE [LARGE SCALE GENOMIC DNA]</scope>
    <source>
        <strain evidence="2">H5</strain>
    </source>
</reference>
<keyword evidence="2" id="KW-1185">Reference proteome</keyword>
<accession>A0A229TBI5</accession>
<proteinExistence type="predicted"/>
<name>A0A229TBI5_9PSEU</name>